<gene>
    <name evidence="2" type="ORF">AQUCO_03500030v1</name>
</gene>
<dbReference type="InterPro" id="IPR040278">
    <property type="entry name" value="UPF0426"/>
</dbReference>
<reference evidence="2 3" key="1">
    <citation type="submission" date="2017-09" db="EMBL/GenBank/DDBJ databases">
        <title>WGS assembly of Aquilegia coerulea Goldsmith.</title>
        <authorList>
            <person name="Hodges S."/>
            <person name="Kramer E."/>
            <person name="Nordborg M."/>
            <person name="Tomkins J."/>
            <person name="Borevitz J."/>
            <person name="Derieg N."/>
            <person name="Yan J."/>
            <person name="Mihaltcheva S."/>
            <person name="Hayes R.D."/>
            <person name="Rokhsar D."/>
        </authorList>
    </citation>
    <scope>NUCLEOTIDE SEQUENCE [LARGE SCALE GENOMIC DNA]</scope>
    <source>
        <strain evidence="3">cv. Goldsmith</strain>
    </source>
</reference>
<dbReference type="FunCoup" id="A0A2G5CVN6">
    <property type="interactions" value="521"/>
</dbReference>
<dbReference type="EMBL" id="KZ305052">
    <property type="protein sequence ID" value="PIA35355.1"/>
    <property type="molecule type" value="Genomic_DNA"/>
</dbReference>
<dbReference type="InParanoid" id="A0A2G5CVN6"/>
<evidence type="ECO:0000256" key="1">
    <source>
        <dbReference type="SAM" id="MobiDB-lite"/>
    </source>
</evidence>
<feature type="region of interest" description="Disordered" evidence="1">
    <location>
        <begin position="101"/>
        <end position="123"/>
    </location>
</feature>
<name>A0A2G5CVN6_AQUCA</name>
<sequence>MALFLSYPCSSVQLLNSTHFTTKLYPSSSCLSLSSKKSHRRVGEAFEVKACFFNPTEQPQLVKQALKEPVAFMGGVFAGLLRLDLNEDPLKDWLTRTVEATTSQEDVEEQDAQQQTPQQIQIE</sequence>
<dbReference type="PANTHER" id="PTHR35996">
    <property type="entry name" value="OSJNBA0038O10.25 PROTEIN"/>
    <property type="match status" value="1"/>
</dbReference>
<feature type="compositionally biased region" description="Low complexity" evidence="1">
    <location>
        <begin position="112"/>
        <end position="123"/>
    </location>
</feature>
<organism evidence="2 3">
    <name type="scientific">Aquilegia coerulea</name>
    <name type="common">Rocky mountain columbine</name>
    <dbReference type="NCBI Taxonomy" id="218851"/>
    <lineage>
        <taxon>Eukaryota</taxon>
        <taxon>Viridiplantae</taxon>
        <taxon>Streptophyta</taxon>
        <taxon>Embryophyta</taxon>
        <taxon>Tracheophyta</taxon>
        <taxon>Spermatophyta</taxon>
        <taxon>Magnoliopsida</taxon>
        <taxon>Ranunculales</taxon>
        <taxon>Ranunculaceae</taxon>
        <taxon>Thalictroideae</taxon>
        <taxon>Aquilegia</taxon>
    </lineage>
</organism>
<keyword evidence="3" id="KW-1185">Reference proteome</keyword>
<dbReference type="STRING" id="218851.A0A2G5CVN6"/>
<evidence type="ECO:0000313" key="3">
    <source>
        <dbReference type="Proteomes" id="UP000230069"/>
    </source>
</evidence>
<proteinExistence type="predicted"/>
<dbReference type="Pfam" id="PF26369">
    <property type="entry name" value="UPF0426"/>
    <property type="match status" value="1"/>
</dbReference>
<evidence type="ECO:0000313" key="2">
    <source>
        <dbReference type="EMBL" id="PIA35355.1"/>
    </source>
</evidence>
<dbReference type="PANTHER" id="PTHR35996:SF1">
    <property type="entry name" value="OS04G0528100 PROTEIN"/>
    <property type="match status" value="1"/>
</dbReference>
<dbReference type="AlphaFoldDB" id="A0A2G5CVN6"/>
<dbReference type="Proteomes" id="UP000230069">
    <property type="component" value="Unassembled WGS sequence"/>
</dbReference>
<dbReference type="OrthoDB" id="784484at2759"/>
<protein>
    <submittedName>
        <fullName evidence="2">Uncharacterized protein</fullName>
    </submittedName>
</protein>
<accession>A0A2G5CVN6</accession>